<dbReference type="Proteomes" id="UP000030762">
    <property type="component" value="Unassembled WGS sequence"/>
</dbReference>
<organism evidence="2 3">
    <name type="scientific">Saprolegnia diclina (strain VS20)</name>
    <dbReference type="NCBI Taxonomy" id="1156394"/>
    <lineage>
        <taxon>Eukaryota</taxon>
        <taxon>Sar</taxon>
        <taxon>Stramenopiles</taxon>
        <taxon>Oomycota</taxon>
        <taxon>Saprolegniomycetes</taxon>
        <taxon>Saprolegniales</taxon>
        <taxon>Saprolegniaceae</taxon>
        <taxon>Saprolegnia</taxon>
    </lineage>
</organism>
<feature type="region of interest" description="Disordered" evidence="1">
    <location>
        <begin position="57"/>
        <end position="141"/>
    </location>
</feature>
<feature type="compositionally biased region" description="Pro residues" evidence="1">
    <location>
        <begin position="364"/>
        <end position="376"/>
    </location>
</feature>
<dbReference type="EMBL" id="JH767140">
    <property type="protein sequence ID" value="EQC38976.1"/>
    <property type="molecule type" value="Genomic_DNA"/>
</dbReference>
<evidence type="ECO:0000256" key="1">
    <source>
        <dbReference type="SAM" id="MobiDB-lite"/>
    </source>
</evidence>
<feature type="compositionally biased region" description="Low complexity" evidence="1">
    <location>
        <begin position="117"/>
        <end position="135"/>
    </location>
</feature>
<keyword evidence="3" id="KW-1185">Reference proteome</keyword>
<evidence type="ECO:0000313" key="3">
    <source>
        <dbReference type="Proteomes" id="UP000030762"/>
    </source>
</evidence>
<dbReference type="RefSeq" id="XP_008607800.1">
    <property type="nucleotide sequence ID" value="XM_008609578.1"/>
</dbReference>
<dbReference type="AlphaFoldDB" id="T0QWE9"/>
<name>T0QWE9_SAPDV</name>
<feature type="compositionally biased region" description="Basic residues" evidence="1">
    <location>
        <begin position="316"/>
        <end position="327"/>
    </location>
</feature>
<feature type="region of interest" description="Disordered" evidence="1">
    <location>
        <begin position="289"/>
        <end position="405"/>
    </location>
</feature>
<dbReference type="VEuPathDB" id="FungiDB:SDRG_03929"/>
<feature type="compositionally biased region" description="Basic and acidic residues" evidence="1">
    <location>
        <begin position="289"/>
        <end position="315"/>
    </location>
</feature>
<reference evidence="2 3" key="1">
    <citation type="submission" date="2012-04" db="EMBL/GenBank/DDBJ databases">
        <title>The Genome Sequence of Saprolegnia declina VS20.</title>
        <authorList>
            <consortium name="The Broad Institute Genome Sequencing Platform"/>
            <person name="Russ C."/>
            <person name="Nusbaum C."/>
            <person name="Tyler B."/>
            <person name="van West P."/>
            <person name="Dieguez-Uribeondo J."/>
            <person name="de Bruijn I."/>
            <person name="Tripathy S."/>
            <person name="Jiang R."/>
            <person name="Young S.K."/>
            <person name="Zeng Q."/>
            <person name="Gargeya S."/>
            <person name="Fitzgerald M."/>
            <person name="Haas B."/>
            <person name="Abouelleil A."/>
            <person name="Alvarado L."/>
            <person name="Arachchi H.M."/>
            <person name="Berlin A."/>
            <person name="Chapman S.B."/>
            <person name="Goldberg J."/>
            <person name="Griggs A."/>
            <person name="Gujja S."/>
            <person name="Hansen M."/>
            <person name="Howarth C."/>
            <person name="Imamovic A."/>
            <person name="Larimer J."/>
            <person name="McCowen C."/>
            <person name="Montmayeur A."/>
            <person name="Murphy C."/>
            <person name="Neiman D."/>
            <person name="Pearson M."/>
            <person name="Priest M."/>
            <person name="Roberts A."/>
            <person name="Saif S."/>
            <person name="Shea T."/>
            <person name="Sisk P."/>
            <person name="Sykes S."/>
            <person name="Wortman J."/>
            <person name="Nusbaum C."/>
            <person name="Birren B."/>
        </authorList>
    </citation>
    <scope>NUCLEOTIDE SEQUENCE [LARGE SCALE GENOMIC DNA]</scope>
    <source>
        <strain evidence="2 3">VS20</strain>
    </source>
</reference>
<feature type="compositionally biased region" description="Low complexity" evidence="1">
    <location>
        <begin position="394"/>
        <end position="405"/>
    </location>
</feature>
<dbReference type="GeneID" id="19944656"/>
<evidence type="ECO:0000313" key="2">
    <source>
        <dbReference type="EMBL" id="EQC38976.1"/>
    </source>
</evidence>
<protein>
    <submittedName>
        <fullName evidence="2">Uncharacterized protein</fullName>
    </submittedName>
</protein>
<gene>
    <name evidence="2" type="ORF">SDRG_03929</name>
</gene>
<feature type="compositionally biased region" description="Basic residues" evidence="1">
    <location>
        <begin position="57"/>
        <end position="76"/>
    </location>
</feature>
<sequence length="405" mass="44901">MTAIAPSSRCSCARTRARPSVTAAPTALCRRTWSSALASGRAKGICIHIRMRLWSRRRRASSSTARRRPARPRRAGCTRSRLPKMACTRSSGPASRPFSRPRPKTTCPRPTTRRCQRPSTSRRPTSASRRPTSARPKLRARHLVRRVPVVASPCVKHHVASRESSTRPESSNLERPVKARPPSVKDALFQRKAKQTTKRDLVADLEIESDEEGAAPESVLLEPSLLGPKIDPYEVDVHIGYVPPAPMKLQFEVDPQATAMTSVAPSNDSDEDEIVPMDPDLYARISQLRMDEAKEATRRPKDEARLRRNEAEPRVARKVKAKKHKKRGADESSRDPHHHHHSSSSTSQPTLTSKRDKSRREASPSPPAPRRAPPLPADDAPQPHAVRPAPLPKGPALALPDIEGF</sequence>
<feature type="region of interest" description="Disordered" evidence="1">
    <location>
        <begin position="155"/>
        <end position="198"/>
    </location>
</feature>
<proteinExistence type="predicted"/>
<feature type="compositionally biased region" description="Basic and acidic residues" evidence="1">
    <location>
        <begin position="353"/>
        <end position="362"/>
    </location>
</feature>
<dbReference type="OrthoDB" id="168130at2759"/>
<accession>T0QWE9</accession>